<dbReference type="InterPro" id="IPR019791">
    <property type="entry name" value="Haem_peroxidase_animal"/>
</dbReference>
<keyword evidence="3 8" id="KW-0560">Oxidoreductase</keyword>
<keyword evidence="5" id="KW-0325">Glycoprotein</keyword>
<evidence type="ECO:0000256" key="5">
    <source>
        <dbReference type="ARBA" id="ARBA00023180"/>
    </source>
</evidence>
<dbReference type="CDD" id="cd09823">
    <property type="entry name" value="peroxinectin_like"/>
    <property type="match status" value="1"/>
</dbReference>
<reference evidence="8" key="1">
    <citation type="submission" date="2020-08" db="EMBL/GenBank/DDBJ databases">
        <title>Multicomponent nature underlies the extraordinary mechanical properties of spider dragline silk.</title>
        <authorList>
            <person name="Kono N."/>
            <person name="Nakamura H."/>
            <person name="Mori M."/>
            <person name="Yoshida Y."/>
            <person name="Ohtoshi R."/>
            <person name="Malay A.D."/>
            <person name="Moran D.A.P."/>
            <person name="Tomita M."/>
            <person name="Numata K."/>
            <person name="Arakawa K."/>
        </authorList>
    </citation>
    <scope>NUCLEOTIDE SEQUENCE</scope>
</reference>
<gene>
    <name evidence="8" type="primary">Pxt</name>
    <name evidence="8" type="ORF">NPIL_437061</name>
</gene>
<dbReference type="PANTHER" id="PTHR11475:SF4">
    <property type="entry name" value="CHORION PEROXIDASE"/>
    <property type="match status" value="1"/>
</dbReference>
<organism evidence="8 9">
    <name type="scientific">Nephila pilipes</name>
    <name type="common">Giant wood spider</name>
    <name type="synonym">Nephila maculata</name>
    <dbReference type="NCBI Taxonomy" id="299642"/>
    <lineage>
        <taxon>Eukaryota</taxon>
        <taxon>Metazoa</taxon>
        <taxon>Ecdysozoa</taxon>
        <taxon>Arthropoda</taxon>
        <taxon>Chelicerata</taxon>
        <taxon>Arachnida</taxon>
        <taxon>Araneae</taxon>
        <taxon>Araneomorphae</taxon>
        <taxon>Entelegynae</taxon>
        <taxon>Araneoidea</taxon>
        <taxon>Nephilidae</taxon>
        <taxon>Nephila</taxon>
    </lineage>
</organism>
<feature type="binding site" description="axial binding residue" evidence="6">
    <location>
        <position position="586"/>
    </location>
    <ligand>
        <name>heme b</name>
        <dbReference type="ChEBI" id="CHEBI:60344"/>
    </ligand>
    <ligandPart>
        <name>Fe</name>
        <dbReference type="ChEBI" id="CHEBI:18248"/>
    </ligandPart>
</feature>
<evidence type="ECO:0000256" key="6">
    <source>
        <dbReference type="PIRSR" id="PIRSR619791-2"/>
    </source>
</evidence>
<dbReference type="InterPro" id="IPR037120">
    <property type="entry name" value="Haem_peroxidase_sf_animal"/>
</dbReference>
<dbReference type="PANTHER" id="PTHR11475">
    <property type="entry name" value="OXIDASE/PEROXIDASE"/>
    <property type="match status" value="1"/>
</dbReference>
<dbReference type="GO" id="GO:0004601">
    <property type="term" value="F:peroxidase activity"/>
    <property type="evidence" value="ECO:0007669"/>
    <property type="project" value="UniProtKB-KW"/>
</dbReference>
<comment type="subcellular location">
    <subcellularLocation>
        <location evidence="1">Secreted</location>
    </subcellularLocation>
</comment>
<keyword evidence="2" id="KW-0964">Secreted</keyword>
<protein>
    <submittedName>
        <fullName evidence="8">Chorion peroxidase</fullName>
    </submittedName>
</protein>
<dbReference type="SUPFAM" id="SSF48113">
    <property type="entry name" value="Heme-dependent peroxidases"/>
    <property type="match status" value="1"/>
</dbReference>
<keyword evidence="6" id="KW-0479">Metal-binding</keyword>
<comment type="caution">
    <text evidence="8">The sequence shown here is derived from an EMBL/GenBank/DDBJ whole genome shotgun (WGS) entry which is preliminary data.</text>
</comment>
<keyword evidence="4" id="KW-0732">Signal</keyword>
<dbReference type="GO" id="GO:0020037">
    <property type="term" value="F:heme binding"/>
    <property type="evidence" value="ECO:0007669"/>
    <property type="project" value="InterPro"/>
</dbReference>
<dbReference type="PROSITE" id="PS50292">
    <property type="entry name" value="PEROXIDASE_3"/>
    <property type="match status" value="1"/>
</dbReference>
<dbReference type="GO" id="GO:0006979">
    <property type="term" value="P:response to oxidative stress"/>
    <property type="evidence" value="ECO:0007669"/>
    <property type="project" value="InterPro"/>
</dbReference>
<dbReference type="EMBL" id="BMAW01038401">
    <property type="protein sequence ID" value="GFU52027.1"/>
    <property type="molecule type" value="Genomic_DNA"/>
</dbReference>
<sequence>MCTIRTVKIFAWLRSEEKKNILCSFERVESFRVTRRYCLFSSRGASNNAMSQQSTHVEDNERPGRQTTPEETPVVFPSLENIPENQCTAYDGGIGMCRPVRLCVFRFESVRDLEESACTIDNGEIGICCPSKAPPSRSTGPTRPENPIAMPDISSTDLDFAGQEGRSIVQRIDNLEAELQRRGLIAKTGSAEHFLEAQFEGDKRKVWELGRDGLTGVEATLKLVRTFQLSSAQSREGLRRFSLANTIIADTCAKNPPCPTQKYRNSDGSCNNLAHPEWGKTFHTYARVLPPRYADGINEARSSYDGGPLPSAREVSQRAISSGDHPSRKVTVAFSLWSQFLAYDLSLTGVTLAGNGDGIVCCHPDIEDNPRLLHPACMPIHIPDIDPYFRKFGRTCMHFLRSVAAPRSDCTFGPREQLNQVTAYIDGSTIYGTSEERTKALRSFEGGKLKWSITAGEEMLPRNSSLLCGNQDTPCFASGDHRSNQNVLLSLMHSLMLREHNQLADQLSRLNTGWNDEILFHEARRLLCAQIQHITYSEFLPLLLGKQVMSSYGLNPKLSGHTFDYDADLNPAIVNSFAAAAGRFGHTLVQDDIETYSSQGGRRDERDCRTFDPSLLHVRGNFDALVRGLVRQPAQAFDSHVTPQLKNQLFNSSGYGLDLIALNIQRGRDHGLPGYNEWREYCGLPRLRNFKDLETVMNPMVARNFSRLYRNVDDIDLYPAGIAENPLPDAILGPVFACIVAEQFRRLKLGDRFWYENGGMESSFNEAQLQEIRKVTLSRLFCTNTNVQAIQLVSFVKPETWNPTIDCRTGNIPKMNLAFWKNEPVWS</sequence>
<keyword evidence="6" id="KW-0349">Heme</keyword>
<feature type="region of interest" description="Disordered" evidence="7">
    <location>
        <begin position="49"/>
        <end position="72"/>
    </location>
</feature>
<dbReference type="Pfam" id="PF03098">
    <property type="entry name" value="An_peroxidase"/>
    <property type="match status" value="1"/>
</dbReference>
<evidence type="ECO:0000313" key="9">
    <source>
        <dbReference type="Proteomes" id="UP000887013"/>
    </source>
</evidence>
<name>A0A8X6UW99_NEPPI</name>
<dbReference type="AlphaFoldDB" id="A0A8X6UW99"/>
<accession>A0A8X6UW99</accession>
<keyword evidence="9" id="KW-1185">Reference proteome</keyword>
<evidence type="ECO:0000256" key="3">
    <source>
        <dbReference type="ARBA" id="ARBA00022559"/>
    </source>
</evidence>
<evidence type="ECO:0000313" key="8">
    <source>
        <dbReference type="EMBL" id="GFU52027.1"/>
    </source>
</evidence>
<dbReference type="Proteomes" id="UP000887013">
    <property type="component" value="Unassembled WGS sequence"/>
</dbReference>
<dbReference type="FunFam" id="1.10.640.10:FF:000003">
    <property type="entry name" value="chorion peroxidase"/>
    <property type="match status" value="1"/>
</dbReference>
<dbReference type="OrthoDB" id="823504at2759"/>
<dbReference type="GO" id="GO:0005576">
    <property type="term" value="C:extracellular region"/>
    <property type="evidence" value="ECO:0007669"/>
    <property type="project" value="UniProtKB-SubCell"/>
</dbReference>
<evidence type="ECO:0000256" key="1">
    <source>
        <dbReference type="ARBA" id="ARBA00004613"/>
    </source>
</evidence>
<dbReference type="GO" id="GO:0046872">
    <property type="term" value="F:metal ion binding"/>
    <property type="evidence" value="ECO:0007669"/>
    <property type="project" value="UniProtKB-KW"/>
</dbReference>
<evidence type="ECO:0000256" key="4">
    <source>
        <dbReference type="ARBA" id="ARBA00022729"/>
    </source>
</evidence>
<dbReference type="Gene3D" id="1.10.640.10">
    <property type="entry name" value="Haem peroxidase domain superfamily, animal type"/>
    <property type="match status" value="1"/>
</dbReference>
<proteinExistence type="predicted"/>
<evidence type="ECO:0000256" key="7">
    <source>
        <dbReference type="SAM" id="MobiDB-lite"/>
    </source>
</evidence>
<evidence type="ECO:0000256" key="2">
    <source>
        <dbReference type="ARBA" id="ARBA00022525"/>
    </source>
</evidence>
<keyword evidence="6" id="KW-0408">Iron</keyword>
<keyword evidence="3 8" id="KW-0575">Peroxidase</keyword>
<dbReference type="InterPro" id="IPR010255">
    <property type="entry name" value="Haem_peroxidase_sf"/>
</dbReference>
<dbReference type="PRINTS" id="PR00457">
    <property type="entry name" value="ANPEROXIDASE"/>
</dbReference>